<sequence>MGKVAFHTLGCKVNQYETDAMLQLFENNGYKVIPFNEVSDIYIINTCTVTNMADKKSRQIINKAKKTNPDSIIVVVGCYAQAAKEKLELDKDIDIVIGNNKKNDILNIVEDYIKEKKIEDTVIDINDTDIYEPLSITKVSEKTRAYIKIQDGCNQFCSYCIIPFMRGRVRSRLPEEVIKEVEALVKNGYKEVVLTGIHLASYGKDLVDIHILDLLKELNKIQDLKRIRLGSLEPNLITEEFAKEVSSIEKLCPHFHLSLQSGCNETLKRMNRKYTTESYLDKVEILRKYYNKPAITTDIIVGFPGETEEEFNETYEFTRKISFSDVHVFKYSKREGTKAADFTNQVEEKVKTFRSNKLIQCCNALKEKYLEDMKGEIEEVLFEETITIDDKDYCMGHTKRYVKVGIISDEDISNQLINVELLERKDDLLFGRKQ</sequence>
<dbReference type="CDD" id="cd01335">
    <property type="entry name" value="Radical_SAM"/>
    <property type="match status" value="1"/>
</dbReference>
<dbReference type="EMBL" id="SMAL01000001">
    <property type="protein sequence ID" value="TCT16882.1"/>
    <property type="molecule type" value="Genomic_DNA"/>
</dbReference>
<dbReference type="Gene3D" id="3.40.50.12160">
    <property type="entry name" value="Methylthiotransferase, N-terminal domain"/>
    <property type="match status" value="1"/>
</dbReference>
<dbReference type="InterPro" id="IPR034557">
    <property type="entry name" value="ThrcA_tRNA_MEthiotransferase"/>
</dbReference>
<evidence type="ECO:0000259" key="17">
    <source>
        <dbReference type="PROSITE" id="PS51918"/>
    </source>
</evidence>
<evidence type="ECO:0000256" key="3">
    <source>
        <dbReference type="ARBA" id="ARBA00013273"/>
    </source>
</evidence>
<evidence type="ECO:0000256" key="10">
    <source>
        <dbReference type="ARBA" id="ARBA00023004"/>
    </source>
</evidence>
<name>A0A4R3MPV3_9FIRM</name>
<dbReference type="InterPro" id="IPR005839">
    <property type="entry name" value="Methylthiotransferase"/>
</dbReference>
<dbReference type="AlphaFoldDB" id="A0A4R3MPV3"/>
<keyword evidence="4" id="KW-0004">4Fe-4S</keyword>
<evidence type="ECO:0000259" key="16">
    <source>
        <dbReference type="PROSITE" id="PS51449"/>
    </source>
</evidence>
<comment type="similarity">
    <text evidence="14">Belongs to the methylthiotransferase family. MtaB subfamily.</text>
</comment>
<feature type="domain" description="MTTase N-terminal" evidence="16">
    <location>
        <begin position="2"/>
        <end position="114"/>
    </location>
</feature>
<keyword evidence="19" id="KW-1185">Reference proteome</keyword>
<accession>A0A4R3MPV3</accession>
<evidence type="ECO:0000313" key="18">
    <source>
        <dbReference type="EMBL" id="TCT16882.1"/>
    </source>
</evidence>
<comment type="catalytic activity">
    <reaction evidence="13">
        <text>N(6)-L-threonylcarbamoyladenosine(37) in tRNA + (sulfur carrier)-SH + AH2 + 2 S-adenosyl-L-methionine = 2-methylsulfanyl-N(6)-L-threonylcarbamoyladenosine(37) in tRNA + (sulfur carrier)-H + 5'-deoxyadenosine + L-methionine + A + S-adenosyl-L-homocysteine + 2 H(+)</text>
        <dbReference type="Rhea" id="RHEA:37075"/>
        <dbReference type="Rhea" id="RHEA-COMP:10163"/>
        <dbReference type="Rhea" id="RHEA-COMP:11092"/>
        <dbReference type="Rhea" id="RHEA-COMP:14737"/>
        <dbReference type="Rhea" id="RHEA-COMP:14739"/>
        <dbReference type="ChEBI" id="CHEBI:13193"/>
        <dbReference type="ChEBI" id="CHEBI:15378"/>
        <dbReference type="ChEBI" id="CHEBI:17319"/>
        <dbReference type="ChEBI" id="CHEBI:17499"/>
        <dbReference type="ChEBI" id="CHEBI:29917"/>
        <dbReference type="ChEBI" id="CHEBI:57844"/>
        <dbReference type="ChEBI" id="CHEBI:57856"/>
        <dbReference type="ChEBI" id="CHEBI:59789"/>
        <dbReference type="ChEBI" id="CHEBI:64428"/>
        <dbReference type="ChEBI" id="CHEBI:74418"/>
        <dbReference type="ChEBI" id="CHEBI:74420"/>
        <dbReference type="EC" id="2.8.4.5"/>
    </reaction>
</comment>
<dbReference type="NCBIfam" id="TIGR01579">
    <property type="entry name" value="MiaB-like-C"/>
    <property type="match status" value="1"/>
</dbReference>
<dbReference type="PROSITE" id="PS51918">
    <property type="entry name" value="RADICAL_SAM"/>
    <property type="match status" value="1"/>
</dbReference>
<keyword evidence="10" id="KW-0408">Iron</keyword>
<evidence type="ECO:0000256" key="14">
    <source>
        <dbReference type="ARBA" id="ARBA00061574"/>
    </source>
</evidence>
<evidence type="ECO:0000313" key="19">
    <source>
        <dbReference type="Proteomes" id="UP000294902"/>
    </source>
</evidence>
<evidence type="ECO:0000256" key="4">
    <source>
        <dbReference type="ARBA" id="ARBA00022485"/>
    </source>
</evidence>
<dbReference type="SFLD" id="SFLDS00029">
    <property type="entry name" value="Radical_SAM"/>
    <property type="match status" value="1"/>
</dbReference>
<proteinExistence type="inferred from homology"/>
<dbReference type="SMART" id="SM00729">
    <property type="entry name" value="Elp3"/>
    <property type="match status" value="1"/>
</dbReference>
<evidence type="ECO:0000256" key="1">
    <source>
        <dbReference type="ARBA" id="ARBA00001966"/>
    </source>
</evidence>
<dbReference type="Proteomes" id="UP000294902">
    <property type="component" value="Unassembled WGS sequence"/>
</dbReference>
<dbReference type="PANTHER" id="PTHR11918:SF45">
    <property type="entry name" value="THREONYLCARBAMOYLADENOSINE TRNA METHYLTHIOTRANSFERASE"/>
    <property type="match status" value="1"/>
</dbReference>
<dbReference type="InterPro" id="IPR020612">
    <property type="entry name" value="Methylthiotransferase_CS"/>
</dbReference>
<dbReference type="FunFam" id="3.80.30.20:FF:000001">
    <property type="entry name" value="tRNA-2-methylthio-N(6)-dimethylallyladenosine synthase 2"/>
    <property type="match status" value="1"/>
</dbReference>
<dbReference type="SFLD" id="SFLDG01082">
    <property type="entry name" value="B12-binding_domain_containing"/>
    <property type="match status" value="1"/>
</dbReference>
<dbReference type="InterPro" id="IPR023404">
    <property type="entry name" value="rSAM_horseshoe"/>
</dbReference>
<feature type="domain" description="Radical SAM core" evidence="17">
    <location>
        <begin position="139"/>
        <end position="368"/>
    </location>
</feature>
<dbReference type="InterPro" id="IPR006638">
    <property type="entry name" value="Elp3/MiaA/NifB-like_rSAM"/>
</dbReference>
<dbReference type="EC" id="2.8.4.5" evidence="3"/>
<protein>
    <recommendedName>
        <fullName evidence="15">Threonylcarbamoyladenosine tRNA methylthiotransferase MtaB</fullName>
        <ecNumber evidence="3">2.8.4.5</ecNumber>
    </recommendedName>
    <alternativeName>
        <fullName evidence="12">tRNA-t(6)A37 methylthiotransferase</fullName>
    </alternativeName>
</protein>
<evidence type="ECO:0000256" key="9">
    <source>
        <dbReference type="ARBA" id="ARBA00022723"/>
    </source>
</evidence>
<dbReference type="GO" id="GO:0046872">
    <property type="term" value="F:metal ion binding"/>
    <property type="evidence" value="ECO:0007669"/>
    <property type="project" value="UniProtKB-KW"/>
</dbReference>
<dbReference type="GO" id="GO:0051539">
    <property type="term" value="F:4 iron, 4 sulfur cluster binding"/>
    <property type="evidence" value="ECO:0007669"/>
    <property type="project" value="UniProtKB-KW"/>
</dbReference>
<comment type="cofactor">
    <cofactor evidence="1">
        <name>[4Fe-4S] cluster</name>
        <dbReference type="ChEBI" id="CHEBI:49883"/>
    </cofactor>
</comment>
<keyword evidence="8" id="KW-0819">tRNA processing</keyword>
<evidence type="ECO:0000256" key="5">
    <source>
        <dbReference type="ARBA" id="ARBA00022490"/>
    </source>
</evidence>
<dbReference type="RefSeq" id="WP_132249312.1">
    <property type="nucleotide sequence ID" value="NZ_SMAL01000001.1"/>
</dbReference>
<evidence type="ECO:0000256" key="12">
    <source>
        <dbReference type="ARBA" id="ARBA00031213"/>
    </source>
</evidence>
<evidence type="ECO:0000256" key="7">
    <source>
        <dbReference type="ARBA" id="ARBA00022691"/>
    </source>
</evidence>
<dbReference type="OrthoDB" id="9805215at2"/>
<keyword evidence="5" id="KW-0963">Cytoplasm</keyword>
<dbReference type="InterPro" id="IPR038135">
    <property type="entry name" value="Methylthiotransferase_N_sf"/>
</dbReference>
<evidence type="ECO:0000256" key="8">
    <source>
        <dbReference type="ARBA" id="ARBA00022694"/>
    </source>
</evidence>
<dbReference type="InterPro" id="IPR058240">
    <property type="entry name" value="rSAM_sf"/>
</dbReference>
<reference evidence="18 19" key="1">
    <citation type="submission" date="2019-03" db="EMBL/GenBank/DDBJ databases">
        <title>Genomic Encyclopedia of Type Strains, Phase IV (KMG-IV): sequencing the most valuable type-strain genomes for metagenomic binning, comparative biology and taxonomic classification.</title>
        <authorList>
            <person name="Goeker M."/>
        </authorList>
    </citation>
    <scope>NUCLEOTIDE SEQUENCE [LARGE SCALE GENOMIC DNA]</scope>
    <source>
        <strain evidence="18 19">DSM 24629</strain>
    </source>
</reference>
<keyword evidence="11" id="KW-0411">Iron-sulfur</keyword>
<dbReference type="Pfam" id="PF00919">
    <property type="entry name" value="UPF0004"/>
    <property type="match status" value="1"/>
</dbReference>
<evidence type="ECO:0000256" key="6">
    <source>
        <dbReference type="ARBA" id="ARBA00022679"/>
    </source>
</evidence>
<evidence type="ECO:0000256" key="13">
    <source>
        <dbReference type="ARBA" id="ARBA00051661"/>
    </source>
</evidence>
<comment type="function">
    <text evidence="2">Catalyzes the methylthiolation of N6-threonylcarbamoyladenosine (t(6)A), leading to the formation of 2-methylthio-N6-threonylcarbamoyladenosine (ms(2)t(6)A) at position 37 in tRNAs that read codons beginning with adenine.</text>
</comment>
<evidence type="ECO:0000256" key="11">
    <source>
        <dbReference type="ARBA" id="ARBA00023014"/>
    </source>
</evidence>
<dbReference type="PROSITE" id="PS01278">
    <property type="entry name" value="MTTASE_RADICAL"/>
    <property type="match status" value="1"/>
</dbReference>
<dbReference type="FunFam" id="3.40.50.12160:FF:000004">
    <property type="entry name" value="Threonylcarbamoyladenosine tRNA methylthiotransferase MtaB"/>
    <property type="match status" value="1"/>
</dbReference>
<dbReference type="InterPro" id="IPR007197">
    <property type="entry name" value="rSAM"/>
</dbReference>
<dbReference type="GO" id="GO:0035598">
    <property type="term" value="F:tRNA (N(6)-L-threonylcarbamoyladenosine(37)-C(2))-methylthiotransferase activity"/>
    <property type="evidence" value="ECO:0007669"/>
    <property type="project" value="UniProtKB-EC"/>
</dbReference>
<gene>
    <name evidence="18" type="ORF">EDC18_101178</name>
</gene>
<dbReference type="PROSITE" id="PS51449">
    <property type="entry name" value="MTTASE_N"/>
    <property type="match status" value="1"/>
</dbReference>
<dbReference type="SFLD" id="SFLDF00295">
    <property type="entry name" value="threonylcarbamoyladenosine_tRN"/>
    <property type="match status" value="1"/>
</dbReference>
<dbReference type="SUPFAM" id="SSF102114">
    <property type="entry name" value="Radical SAM enzymes"/>
    <property type="match status" value="1"/>
</dbReference>
<dbReference type="SFLD" id="SFLDG01061">
    <property type="entry name" value="methylthiotransferase"/>
    <property type="match status" value="1"/>
</dbReference>
<dbReference type="NCBIfam" id="TIGR00089">
    <property type="entry name" value="MiaB/RimO family radical SAM methylthiotransferase"/>
    <property type="match status" value="1"/>
</dbReference>
<organism evidence="18 19">
    <name type="scientific">Natranaerovirga pectinivora</name>
    <dbReference type="NCBI Taxonomy" id="682400"/>
    <lineage>
        <taxon>Bacteria</taxon>
        <taxon>Bacillati</taxon>
        <taxon>Bacillota</taxon>
        <taxon>Clostridia</taxon>
        <taxon>Lachnospirales</taxon>
        <taxon>Natranaerovirgaceae</taxon>
        <taxon>Natranaerovirga</taxon>
    </lineage>
</organism>
<comment type="caution">
    <text evidence="18">The sequence shown here is derived from an EMBL/GenBank/DDBJ whole genome shotgun (WGS) entry which is preliminary data.</text>
</comment>
<dbReference type="Gene3D" id="3.80.30.20">
    <property type="entry name" value="tm_1862 like domain"/>
    <property type="match status" value="1"/>
</dbReference>
<dbReference type="InterPro" id="IPR013848">
    <property type="entry name" value="Methylthiotransferase_N"/>
</dbReference>
<dbReference type="InterPro" id="IPR006467">
    <property type="entry name" value="MiaB-like_bact"/>
</dbReference>
<evidence type="ECO:0000256" key="15">
    <source>
        <dbReference type="ARBA" id="ARBA00069898"/>
    </source>
</evidence>
<keyword evidence="9" id="KW-0479">Metal-binding</keyword>
<evidence type="ECO:0000256" key="2">
    <source>
        <dbReference type="ARBA" id="ARBA00002399"/>
    </source>
</evidence>
<keyword evidence="6 18" id="KW-0808">Transferase</keyword>
<keyword evidence="7" id="KW-0949">S-adenosyl-L-methionine</keyword>
<dbReference type="Pfam" id="PF04055">
    <property type="entry name" value="Radical_SAM"/>
    <property type="match status" value="1"/>
</dbReference>
<dbReference type="PANTHER" id="PTHR11918">
    <property type="entry name" value="RADICAL SAM PROTEINS"/>
    <property type="match status" value="1"/>
</dbReference>